<sequence length="234" mass="24598">MLLETRALTAGYGQFRALFGVDVAIDTGECIAIIGANGAGKSTLMRSISGVLRNEPGMVVHRGEPIGALSSAAVMKRGIAMVPEGRKLFPSLTVEENLLIGGQSRKAAGPWDLGAIYDLFPVLKERRHSPGTALSGGQQQMVAIGRALMSNPELLLCDEISLGLAPVVIRDIYAALPKIRAGGAAIVVVEQDIGKALAVADRVYCMMEGRVTLAARASEISREAIHAAYFGEAA</sequence>
<keyword evidence="3" id="KW-0547">Nucleotide-binding</keyword>
<dbReference type="SUPFAM" id="SSF52540">
    <property type="entry name" value="P-loop containing nucleoside triphosphate hydrolases"/>
    <property type="match status" value="1"/>
</dbReference>
<dbReference type="GO" id="GO:0005524">
    <property type="term" value="F:ATP binding"/>
    <property type="evidence" value="ECO:0007669"/>
    <property type="project" value="UniProtKB-KW"/>
</dbReference>
<dbReference type="PROSITE" id="PS50893">
    <property type="entry name" value="ABC_TRANSPORTER_2"/>
    <property type="match status" value="1"/>
</dbReference>
<dbReference type="Proteomes" id="UP000332515">
    <property type="component" value="Unassembled WGS sequence"/>
</dbReference>
<dbReference type="PANTHER" id="PTHR43820">
    <property type="entry name" value="HIGH-AFFINITY BRANCHED-CHAIN AMINO ACID TRANSPORT ATP-BINDING PROTEIN LIVF"/>
    <property type="match status" value="1"/>
</dbReference>
<comment type="similarity">
    <text evidence="1">Belongs to the ABC transporter superfamily.</text>
</comment>
<reference evidence="7 8" key="1">
    <citation type="submission" date="2019-09" db="EMBL/GenBank/DDBJ databases">
        <title>Segnochrobactrum spirostomi gen. nov., sp. nov., isolated from the ciliate Spirostomum cf. yagiui and description of a novel family, Segnochrobactraceae fam. nov. within the order Rhizobiales of the class Alphaproteobacteria.</title>
        <authorList>
            <person name="Akter S."/>
            <person name="Shazib S.U.A."/>
            <person name="Shin M.K."/>
        </authorList>
    </citation>
    <scope>NUCLEOTIDE SEQUENCE [LARGE SCALE GENOMIC DNA]</scope>
    <source>
        <strain evidence="7 8">Sp-1</strain>
    </source>
</reference>
<evidence type="ECO:0000256" key="5">
    <source>
        <dbReference type="ARBA" id="ARBA00022970"/>
    </source>
</evidence>
<dbReference type="InterPro" id="IPR052156">
    <property type="entry name" value="BCAA_Transport_ATP-bd_LivF"/>
</dbReference>
<dbReference type="InterPro" id="IPR003593">
    <property type="entry name" value="AAA+_ATPase"/>
</dbReference>
<dbReference type="PANTHER" id="PTHR43820:SF5">
    <property type="entry name" value="HIGH-AFFINITY BRANCHED-CHAIN AMINO ACID TRANSPORT ATP-BINDING PROTEIN"/>
    <property type="match status" value="1"/>
</dbReference>
<comment type="caution">
    <text evidence="7">The sequence shown here is derived from an EMBL/GenBank/DDBJ whole genome shotgun (WGS) entry which is preliminary data.</text>
</comment>
<evidence type="ECO:0000256" key="2">
    <source>
        <dbReference type="ARBA" id="ARBA00022448"/>
    </source>
</evidence>
<dbReference type="GO" id="GO:0016887">
    <property type="term" value="F:ATP hydrolysis activity"/>
    <property type="evidence" value="ECO:0007669"/>
    <property type="project" value="InterPro"/>
</dbReference>
<evidence type="ECO:0000313" key="8">
    <source>
        <dbReference type="Proteomes" id="UP000332515"/>
    </source>
</evidence>
<evidence type="ECO:0000313" key="7">
    <source>
        <dbReference type="EMBL" id="MQT15595.1"/>
    </source>
</evidence>
<dbReference type="CDD" id="cd03224">
    <property type="entry name" value="ABC_TM1139_LivF_branched"/>
    <property type="match status" value="1"/>
</dbReference>
<keyword evidence="8" id="KW-1185">Reference proteome</keyword>
<dbReference type="AlphaFoldDB" id="A0A6A7YA02"/>
<evidence type="ECO:0000256" key="3">
    <source>
        <dbReference type="ARBA" id="ARBA00022741"/>
    </source>
</evidence>
<keyword evidence="4 7" id="KW-0067">ATP-binding</keyword>
<organism evidence="7 8">
    <name type="scientific">Segnochrobactrum spirostomi</name>
    <dbReference type="NCBI Taxonomy" id="2608987"/>
    <lineage>
        <taxon>Bacteria</taxon>
        <taxon>Pseudomonadati</taxon>
        <taxon>Pseudomonadota</taxon>
        <taxon>Alphaproteobacteria</taxon>
        <taxon>Hyphomicrobiales</taxon>
        <taxon>Segnochrobactraceae</taxon>
        <taxon>Segnochrobactrum</taxon>
    </lineage>
</organism>
<keyword evidence="2" id="KW-0813">Transport</keyword>
<dbReference type="GO" id="GO:0015658">
    <property type="term" value="F:branched-chain amino acid transmembrane transporter activity"/>
    <property type="evidence" value="ECO:0007669"/>
    <property type="project" value="TreeGrafter"/>
</dbReference>
<evidence type="ECO:0000259" key="6">
    <source>
        <dbReference type="PROSITE" id="PS50893"/>
    </source>
</evidence>
<dbReference type="EMBL" id="VWNA01000003">
    <property type="protein sequence ID" value="MQT15595.1"/>
    <property type="molecule type" value="Genomic_DNA"/>
</dbReference>
<dbReference type="InterPro" id="IPR027417">
    <property type="entry name" value="P-loop_NTPase"/>
</dbReference>
<dbReference type="InterPro" id="IPR003439">
    <property type="entry name" value="ABC_transporter-like_ATP-bd"/>
</dbReference>
<protein>
    <submittedName>
        <fullName evidence="7">ABC transporter ATP-binding protein</fullName>
    </submittedName>
</protein>
<dbReference type="SMART" id="SM00382">
    <property type="entry name" value="AAA"/>
    <property type="match status" value="1"/>
</dbReference>
<feature type="domain" description="ABC transporter" evidence="6">
    <location>
        <begin position="3"/>
        <end position="233"/>
    </location>
</feature>
<accession>A0A6A7YA02</accession>
<dbReference type="Pfam" id="PF00005">
    <property type="entry name" value="ABC_tran"/>
    <property type="match status" value="1"/>
</dbReference>
<dbReference type="InterPro" id="IPR017871">
    <property type="entry name" value="ABC_transporter-like_CS"/>
</dbReference>
<gene>
    <name evidence="7" type="ORF">F0357_23675</name>
</gene>
<dbReference type="GO" id="GO:0015807">
    <property type="term" value="P:L-amino acid transport"/>
    <property type="evidence" value="ECO:0007669"/>
    <property type="project" value="TreeGrafter"/>
</dbReference>
<evidence type="ECO:0000256" key="1">
    <source>
        <dbReference type="ARBA" id="ARBA00005417"/>
    </source>
</evidence>
<dbReference type="PROSITE" id="PS00211">
    <property type="entry name" value="ABC_TRANSPORTER_1"/>
    <property type="match status" value="1"/>
</dbReference>
<dbReference type="Gene3D" id="3.40.50.300">
    <property type="entry name" value="P-loop containing nucleotide triphosphate hydrolases"/>
    <property type="match status" value="1"/>
</dbReference>
<name>A0A6A7YA02_9HYPH</name>
<keyword evidence="5" id="KW-0029">Amino-acid transport</keyword>
<evidence type="ECO:0000256" key="4">
    <source>
        <dbReference type="ARBA" id="ARBA00022840"/>
    </source>
</evidence>
<proteinExistence type="inferred from homology"/>